<dbReference type="EMBL" id="APML01000085">
    <property type="protein sequence ID" value="ENH95638.1"/>
    <property type="molecule type" value="Genomic_DNA"/>
</dbReference>
<protein>
    <submittedName>
        <fullName evidence="4">Metal-dependent amidase/aminoacylase/carboxypeptidase</fullName>
    </submittedName>
</protein>
<dbReference type="SUPFAM" id="SSF55031">
    <property type="entry name" value="Bacterial exopeptidase dimerisation domain"/>
    <property type="match status" value="1"/>
</dbReference>
<dbReference type="CDD" id="cd03886">
    <property type="entry name" value="M20_Acy1"/>
    <property type="match status" value="1"/>
</dbReference>
<name>N4W609_9BACI</name>
<dbReference type="PATRIC" id="fig|1308866.3.peg.3040"/>
<dbReference type="InterPro" id="IPR011650">
    <property type="entry name" value="Peptidase_M20_dimer"/>
</dbReference>
<dbReference type="Pfam" id="PF07687">
    <property type="entry name" value="M20_dimer"/>
    <property type="match status" value="1"/>
</dbReference>
<feature type="domain" description="Peptidase M20 dimerisation" evidence="3">
    <location>
        <begin position="191"/>
        <end position="283"/>
    </location>
</feature>
<feature type="binding site" evidence="2">
    <location>
        <position position="108"/>
    </location>
    <ligand>
        <name>Mn(2+)</name>
        <dbReference type="ChEBI" id="CHEBI:29035"/>
        <label>2</label>
    </ligand>
</feature>
<keyword evidence="1" id="KW-0378">Hydrolase</keyword>
<dbReference type="Gene3D" id="3.40.630.10">
    <property type="entry name" value="Zn peptidases"/>
    <property type="match status" value="1"/>
</dbReference>
<evidence type="ECO:0000259" key="3">
    <source>
        <dbReference type="Pfam" id="PF07687"/>
    </source>
</evidence>
<dbReference type="GO" id="GO:0050118">
    <property type="term" value="F:N-acetyldiaminopimelate deacetylase activity"/>
    <property type="evidence" value="ECO:0007669"/>
    <property type="project" value="UniProtKB-ARBA"/>
</dbReference>
<feature type="binding site" evidence="2">
    <location>
        <position position="168"/>
    </location>
    <ligand>
        <name>Mn(2+)</name>
        <dbReference type="ChEBI" id="CHEBI:29035"/>
        <label>2</label>
    </ligand>
</feature>
<dbReference type="Pfam" id="PF01546">
    <property type="entry name" value="Peptidase_M20"/>
    <property type="match status" value="1"/>
</dbReference>
<dbReference type="STRING" id="1308866.J416_15112"/>
<dbReference type="GO" id="GO:0004180">
    <property type="term" value="F:carboxypeptidase activity"/>
    <property type="evidence" value="ECO:0007669"/>
    <property type="project" value="UniProtKB-KW"/>
</dbReference>
<dbReference type="NCBIfam" id="TIGR01891">
    <property type="entry name" value="amidohydrolases"/>
    <property type="match status" value="1"/>
</dbReference>
<proteinExistence type="predicted"/>
<dbReference type="InterPro" id="IPR002933">
    <property type="entry name" value="Peptidase_M20"/>
</dbReference>
<evidence type="ECO:0000256" key="1">
    <source>
        <dbReference type="ARBA" id="ARBA00022801"/>
    </source>
</evidence>
<dbReference type="FunFam" id="3.30.70.360:FF:000001">
    <property type="entry name" value="N-acetyldiaminopimelate deacetylase"/>
    <property type="match status" value="1"/>
</dbReference>
<dbReference type="Gene3D" id="3.30.70.360">
    <property type="match status" value="1"/>
</dbReference>
<keyword evidence="4" id="KW-0645">Protease</keyword>
<dbReference type="InterPro" id="IPR017439">
    <property type="entry name" value="Amidohydrolase"/>
</dbReference>
<sequence>MIKEELESELEDILDEIEPWLIATRRHLHRHPELGYNEHKTSQFIEELFGSLDIHVKSGLAKTGLVGTLNGKSEKPVIGLRAELDALPIEDKKEIEYKSKVKNVMHACGHDAHMTILLGTAIVLNKLRTNINGTVKFIFQPAEEGPGGAMKMIEEGATEGIDYVFAQHVDPQLPIGTIGFQEREAMASIDKFNIKIVGKGGHAAFPHKVVNPLEVSAHVILALQSIVSRTVDPLESAVLTVGKFHGGTKKTVIPEVVEIAGSVRTYKQNIRKQIESSIKKVLHHTTNCYGARYELEYVYGYDALINHEEALNILRETTKTIDIEIKKMPPVMSSEDFGAFLKKIPGCFWWLGAEKEEKENAKNLHSPYFDINENAIKHGVRIMSKLILNGSFKSKKR</sequence>
<dbReference type="eggNOG" id="COG1473">
    <property type="taxonomic scope" value="Bacteria"/>
</dbReference>
<dbReference type="PANTHER" id="PTHR11014:SF63">
    <property type="entry name" value="METALLOPEPTIDASE, PUTATIVE (AFU_ORTHOLOGUE AFUA_6G09600)-RELATED"/>
    <property type="match status" value="1"/>
</dbReference>
<dbReference type="AlphaFoldDB" id="N4W609"/>
<dbReference type="RefSeq" id="WP_003474444.1">
    <property type="nucleotide sequence ID" value="NZ_APML01000085.1"/>
</dbReference>
<dbReference type="Proteomes" id="UP000012283">
    <property type="component" value="Unassembled WGS sequence"/>
</dbReference>
<keyword evidence="4" id="KW-0121">Carboxypeptidase</keyword>
<evidence type="ECO:0000313" key="5">
    <source>
        <dbReference type="Proteomes" id="UP000012283"/>
    </source>
</evidence>
<keyword evidence="2" id="KW-0464">Manganese</keyword>
<feature type="binding site" evidence="2">
    <location>
        <position position="365"/>
    </location>
    <ligand>
        <name>Mn(2+)</name>
        <dbReference type="ChEBI" id="CHEBI:29035"/>
        <label>2</label>
    </ligand>
</feature>
<comment type="caution">
    <text evidence="4">The sequence shown here is derived from an EMBL/GenBank/DDBJ whole genome shotgun (WGS) entry which is preliminary data.</text>
</comment>
<dbReference type="PIRSF" id="PIRSF005962">
    <property type="entry name" value="Pept_M20D_amidohydro"/>
    <property type="match status" value="1"/>
</dbReference>
<feature type="binding site" evidence="2">
    <location>
        <position position="110"/>
    </location>
    <ligand>
        <name>Mn(2+)</name>
        <dbReference type="ChEBI" id="CHEBI:29035"/>
        <label>2</label>
    </ligand>
</feature>
<comment type="cofactor">
    <cofactor evidence="2">
        <name>Mn(2+)</name>
        <dbReference type="ChEBI" id="CHEBI:29035"/>
    </cofactor>
    <text evidence="2">The Mn(2+) ion enhances activity.</text>
</comment>
<dbReference type="SUPFAM" id="SSF53187">
    <property type="entry name" value="Zn-dependent exopeptidases"/>
    <property type="match status" value="1"/>
</dbReference>
<dbReference type="GO" id="GO:0019877">
    <property type="term" value="P:diaminopimelate biosynthetic process"/>
    <property type="evidence" value="ECO:0007669"/>
    <property type="project" value="UniProtKB-ARBA"/>
</dbReference>
<feature type="binding site" evidence="2">
    <location>
        <position position="144"/>
    </location>
    <ligand>
        <name>Mn(2+)</name>
        <dbReference type="ChEBI" id="CHEBI:29035"/>
        <label>2</label>
    </ligand>
</feature>
<dbReference type="PANTHER" id="PTHR11014">
    <property type="entry name" value="PEPTIDASE M20 FAMILY MEMBER"/>
    <property type="match status" value="1"/>
</dbReference>
<dbReference type="GO" id="GO:0046872">
    <property type="term" value="F:metal ion binding"/>
    <property type="evidence" value="ECO:0007669"/>
    <property type="project" value="UniProtKB-KW"/>
</dbReference>
<organism evidence="4 5">
    <name type="scientific">Gracilibacillus halophilus YIM-C55.5</name>
    <dbReference type="NCBI Taxonomy" id="1308866"/>
    <lineage>
        <taxon>Bacteria</taxon>
        <taxon>Bacillati</taxon>
        <taxon>Bacillota</taxon>
        <taxon>Bacilli</taxon>
        <taxon>Bacillales</taxon>
        <taxon>Bacillaceae</taxon>
        <taxon>Gracilibacillus</taxon>
    </lineage>
</organism>
<accession>N4W609</accession>
<dbReference type="InterPro" id="IPR036264">
    <property type="entry name" value="Bact_exopeptidase_dim_dom"/>
</dbReference>
<keyword evidence="5" id="KW-1185">Reference proteome</keyword>
<evidence type="ECO:0000256" key="2">
    <source>
        <dbReference type="PIRSR" id="PIRSR005962-1"/>
    </source>
</evidence>
<evidence type="ECO:0000313" key="4">
    <source>
        <dbReference type="EMBL" id="ENH95638.1"/>
    </source>
</evidence>
<reference evidence="4 5" key="1">
    <citation type="submission" date="2013-03" db="EMBL/GenBank/DDBJ databases">
        <title>Draft genome sequence of Gracibacillus halophilus YIM-C55.5, a moderately halophilic and thermophilic organism from the Xiaochaidamu salt lake.</title>
        <authorList>
            <person name="Sugumar T."/>
            <person name="Polireddy D.R."/>
            <person name="Antony A."/>
            <person name="Madhava Y.R."/>
            <person name="Sivakumar N."/>
        </authorList>
    </citation>
    <scope>NUCLEOTIDE SEQUENCE [LARGE SCALE GENOMIC DNA]</scope>
    <source>
        <strain evidence="4 5">YIM-C55.5</strain>
    </source>
</reference>
<keyword evidence="2" id="KW-0479">Metal-binding</keyword>
<gene>
    <name evidence="4" type="ORF">J416_15112</name>
</gene>